<dbReference type="EMBL" id="LAZR01030921">
    <property type="protein sequence ID" value="KKL55210.1"/>
    <property type="molecule type" value="Genomic_DNA"/>
</dbReference>
<reference evidence="1" key="1">
    <citation type="journal article" date="2015" name="Nature">
        <title>Complex archaea that bridge the gap between prokaryotes and eukaryotes.</title>
        <authorList>
            <person name="Spang A."/>
            <person name="Saw J.H."/>
            <person name="Jorgensen S.L."/>
            <person name="Zaremba-Niedzwiedzka K."/>
            <person name="Martijn J."/>
            <person name="Lind A.E."/>
            <person name="van Eijk R."/>
            <person name="Schleper C."/>
            <person name="Guy L."/>
            <person name="Ettema T.J."/>
        </authorList>
    </citation>
    <scope>NUCLEOTIDE SEQUENCE</scope>
</reference>
<accession>A0A0F9FD50</accession>
<comment type="caution">
    <text evidence="1">The sequence shown here is derived from an EMBL/GenBank/DDBJ whole genome shotgun (WGS) entry which is preliminary data.</text>
</comment>
<organism evidence="1">
    <name type="scientific">marine sediment metagenome</name>
    <dbReference type="NCBI Taxonomy" id="412755"/>
    <lineage>
        <taxon>unclassified sequences</taxon>
        <taxon>metagenomes</taxon>
        <taxon>ecological metagenomes</taxon>
    </lineage>
</organism>
<name>A0A0F9FD50_9ZZZZ</name>
<dbReference type="AlphaFoldDB" id="A0A0F9FD50"/>
<sequence length="87" mass="9736">MRALTDKELALVRVLQAGGSLLVGPNTLVFVEGKKPTPVTGEVWRSLYELDLIRRGKMVGREYRLHYLTGRGRAVDTKVVDTKPKSQ</sequence>
<evidence type="ECO:0000313" key="1">
    <source>
        <dbReference type="EMBL" id="KKL55210.1"/>
    </source>
</evidence>
<proteinExistence type="predicted"/>
<protein>
    <submittedName>
        <fullName evidence="1">Uncharacterized protein</fullName>
    </submittedName>
</protein>
<gene>
    <name evidence="1" type="ORF">LCGC14_2257680</name>
</gene>